<feature type="compositionally biased region" description="Basic and acidic residues" evidence="1">
    <location>
        <begin position="10"/>
        <end position="19"/>
    </location>
</feature>
<dbReference type="AlphaFoldDB" id="A0A5R8M3K2"/>
<dbReference type="NCBIfam" id="NF040509">
    <property type="entry name" value="Lacto_palin_RPT"/>
    <property type="match status" value="1"/>
</dbReference>
<comment type="caution">
    <text evidence="3">The sequence shown here is derived from an EMBL/GenBank/DDBJ whole genome shotgun (WGS) entry which is preliminary data.</text>
</comment>
<evidence type="ECO:0000313" key="4">
    <source>
        <dbReference type="Proteomes" id="UP000307781"/>
    </source>
</evidence>
<evidence type="ECO:0000256" key="1">
    <source>
        <dbReference type="SAM" id="MobiDB-lite"/>
    </source>
</evidence>
<dbReference type="AntiFam" id="ANF00266">
    <property type="entry name" value="DNA repeat translations related to WP_020751851.1"/>
</dbReference>
<dbReference type="EMBL" id="VBWO01000002">
    <property type="protein sequence ID" value="TLF41330.1"/>
    <property type="molecule type" value="Genomic_DNA"/>
</dbReference>
<dbReference type="GO" id="GO:0016740">
    <property type="term" value="F:transferase activity"/>
    <property type="evidence" value="ECO:0007669"/>
    <property type="project" value="UniProtKB-KW"/>
</dbReference>
<dbReference type="Proteomes" id="UP000307781">
    <property type="component" value="Unassembled WGS sequence"/>
</dbReference>
<proteinExistence type="predicted"/>
<protein>
    <submittedName>
        <fullName evidence="3">Acetyltransferase</fullName>
    </submittedName>
</protein>
<accession>A0A5R8M3K2</accession>
<gene>
    <name evidence="3" type="ORF">FEI14_03520</name>
    <name evidence="2" type="ORF">FEI15_03490</name>
</gene>
<dbReference type="Proteomes" id="UP000309885">
    <property type="component" value="Unassembled WGS sequence"/>
</dbReference>
<reference evidence="4 5" key="1">
    <citation type="submission" date="2019-05" db="EMBL/GenBank/DDBJ databases">
        <title>Genome-based reclassification of Lactobacillus casei as Lactobacillus casei subsp. casei. subsp.nov., description of Lactobacillus casei subsp. zeae subsp. nov., and emended description of Lactobacillus casei.</title>
        <authorList>
            <person name="Huang C.-H."/>
        </authorList>
    </citation>
    <scope>NUCLEOTIDE SEQUENCE [LARGE SCALE GENOMIC DNA]</scope>
    <source>
        <strain evidence="2 5">CRBIP24.44</strain>
        <strain evidence="3 4">CRBIP24.58</strain>
    </source>
</reference>
<evidence type="ECO:0000313" key="3">
    <source>
        <dbReference type="EMBL" id="TLF42999.1"/>
    </source>
</evidence>
<sequence length="54" mass="5860">MTRSPAQKPACKDLSRNGQDRAITPEATYTPVSKRAGSRSAHLTGGSREKIIFD</sequence>
<evidence type="ECO:0000313" key="5">
    <source>
        <dbReference type="Proteomes" id="UP000309885"/>
    </source>
</evidence>
<name>A0A5R8M3K2_LACZE</name>
<evidence type="ECO:0000313" key="2">
    <source>
        <dbReference type="EMBL" id="TLF41330.1"/>
    </source>
</evidence>
<feature type="region of interest" description="Disordered" evidence="1">
    <location>
        <begin position="1"/>
        <end position="54"/>
    </location>
</feature>
<keyword evidence="3" id="KW-0808">Transferase</keyword>
<dbReference type="EMBL" id="VBWN01000002">
    <property type="protein sequence ID" value="TLF42999.1"/>
    <property type="molecule type" value="Genomic_DNA"/>
</dbReference>
<organism evidence="3 4">
    <name type="scientific">Lacticaseibacillus zeae</name>
    <name type="common">Lactobacillus zeae</name>
    <dbReference type="NCBI Taxonomy" id="57037"/>
    <lineage>
        <taxon>Bacteria</taxon>
        <taxon>Bacillati</taxon>
        <taxon>Bacillota</taxon>
        <taxon>Bacilli</taxon>
        <taxon>Lactobacillales</taxon>
        <taxon>Lactobacillaceae</taxon>
        <taxon>Lacticaseibacillus</taxon>
    </lineage>
</organism>